<evidence type="ECO:0000313" key="3">
    <source>
        <dbReference type="Proteomes" id="UP000001312"/>
    </source>
</evidence>
<dbReference type="Proteomes" id="UP000001312">
    <property type="component" value="Unassembled WGS sequence"/>
</dbReference>
<evidence type="ECO:0000256" key="1">
    <source>
        <dbReference type="SAM" id="MobiDB-lite"/>
    </source>
</evidence>
<dbReference type="InParanoid" id="A7F861"/>
<proteinExistence type="predicted"/>
<organism evidence="2 3">
    <name type="scientific">Sclerotinia sclerotiorum (strain ATCC 18683 / 1980 / Ss-1)</name>
    <name type="common">White mold</name>
    <name type="synonym">Whetzelinia sclerotiorum</name>
    <dbReference type="NCBI Taxonomy" id="665079"/>
    <lineage>
        <taxon>Eukaryota</taxon>
        <taxon>Fungi</taxon>
        <taxon>Dikarya</taxon>
        <taxon>Ascomycota</taxon>
        <taxon>Pezizomycotina</taxon>
        <taxon>Leotiomycetes</taxon>
        <taxon>Helotiales</taxon>
        <taxon>Sclerotiniaceae</taxon>
        <taxon>Sclerotinia</taxon>
    </lineage>
</organism>
<dbReference type="EMBL" id="CH476647">
    <property type="protein sequence ID" value="EDN98932.1"/>
    <property type="molecule type" value="Genomic_DNA"/>
</dbReference>
<dbReference type="RefSeq" id="XP_001585223.1">
    <property type="nucleotide sequence ID" value="XM_001585173.1"/>
</dbReference>
<accession>A7F861</accession>
<name>A7F861_SCLS1</name>
<sequence>MLYATPPRTEPTVNRRRENNSSGLRPNTCDRVMNTGYQTVEVKRKDVPAQKASIAFPLRTSDIVYTNAVGNVREVHAAIYLFPGLDATTG</sequence>
<gene>
    <name evidence="2" type="ORF">SS1G_13791</name>
</gene>
<dbReference type="GeneID" id="5481295"/>
<dbReference type="KEGG" id="ssl:SS1G_13791"/>
<dbReference type="AlphaFoldDB" id="A7F861"/>
<dbReference type="HOGENOM" id="CLU_2442214_0_0_1"/>
<feature type="region of interest" description="Disordered" evidence="1">
    <location>
        <begin position="1"/>
        <end position="31"/>
    </location>
</feature>
<keyword evidence="3" id="KW-1185">Reference proteome</keyword>
<evidence type="ECO:0000313" key="2">
    <source>
        <dbReference type="EMBL" id="EDN98932.1"/>
    </source>
</evidence>
<reference evidence="3" key="1">
    <citation type="journal article" date="2011" name="PLoS Genet.">
        <title>Genomic analysis of the necrotrophic fungal pathogens Sclerotinia sclerotiorum and Botrytis cinerea.</title>
        <authorList>
            <person name="Amselem J."/>
            <person name="Cuomo C.A."/>
            <person name="van Kan J.A."/>
            <person name="Viaud M."/>
            <person name="Benito E.P."/>
            <person name="Couloux A."/>
            <person name="Coutinho P.M."/>
            <person name="de Vries R.P."/>
            <person name="Dyer P.S."/>
            <person name="Fillinger S."/>
            <person name="Fournier E."/>
            <person name="Gout L."/>
            <person name="Hahn M."/>
            <person name="Kohn L."/>
            <person name="Lapalu N."/>
            <person name="Plummer K.M."/>
            <person name="Pradier J.M."/>
            <person name="Quevillon E."/>
            <person name="Sharon A."/>
            <person name="Simon A."/>
            <person name="ten Have A."/>
            <person name="Tudzynski B."/>
            <person name="Tudzynski P."/>
            <person name="Wincker P."/>
            <person name="Andrew M."/>
            <person name="Anthouard V."/>
            <person name="Beever R.E."/>
            <person name="Beffa R."/>
            <person name="Benoit I."/>
            <person name="Bouzid O."/>
            <person name="Brault B."/>
            <person name="Chen Z."/>
            <person name="Choquer M."/>
            <person name="Collemare J."/>
            <person name="Cotton P."/>
            <person name="Danchin E.G."/>
            <person name="Da Silva C."/>
            <person name="Gautier A."/>
            <person name="Giraud C."/>
            <person name="Giraud T."/>
            <person name="Gonzalez C."/>
            <person name="Grossetete S."/>
            <person name="Guldener U."/>
            <person name="Henrissat B."/>
            <person name="Howlett B.J."/>
            <person name="Kodira C."/>
            <person name="Kretschmer M."/>
            <person name="Lappartient A."/>
            <person name="Leroch M."/>
            <person name="Levis C."/>
            <person name="Mauceli E."/>
            <person name="Neuveglise C."/>
            <person name="Oeser B."/>
            <person name="Pearson M."/>
            <person name="Poulain J."/>
            <person name="Poussereau N."/>
            <person name="Quesneville H."/>
            <person name="Rascle C."/>
            <person name="Schumacher J."/>
            <person name="Segurens B."/>
            <person name="Sexton A."/>
            <person name="Silva E."/>
            <person name="Sirven C."/>
            <person name="Soanes D.M."/>
            <person name="Talbot N.J."/>
            <person name="Templeton M."/>
            <person name="Yandava C."/>
            <person name="Yarden O."/>
            <person name="Zeng Q."/>
            <person name="Rollins J.A."/>
            <person name="Lebrun M.H."/>
            <person name="Dickman M."/>
        </authorList>
    </citation>
    <scope>NUCLEOTIDE SEQUENCE [LARGE SCALE GENOMIC DNA]</scope>
    <source>
        <strain evidence="3">ATCC 18683 / 1980 / Ss-1</strain>
    </source>
</reference>
<protein>
    <submittedName>
        <fullName evidence="2">Uncharacterized protein</fullName>
    </submittedName>
</protein>